<organism evidence="2 3">
    <name type="scientific">Brevibacillus centrosporus</name>
    <dbReference type="NCBI Taxonomy" id="54910"/>
    <lineage>
        <taxon>Bacteria</taxon>
        <taxon>Bacillati</taxon>
        <taxon>Bacillota</taxon>
        <taxon>Bacilli</taxon>
        <taxon>Bacillales</taxon>
        <taxon>Paenibacillaceae</taxon>
        <taxon>Brevibacillus</taxon>
    </lineage>
</organism>
<keyword evidence="1" id="KW-1133">Transmembrane helix</keyword>
<feature type="transmembrane region" description="Helical" evidence="1">
    <location>
        <begin position="20"/>
        <end position="39"/>
    </location>
</feature>
<keyword evidence="1" id="KW-0812">Transmembrane</keyword>
<keyword evidence="3" id="KW-1185">Reference proteome</keyword>
<reference evidence="3" key="1">
    <citation type="submission" date="2016-10" db="EMBL/GenBank/DDBJ databases">
        <authorList>
            <person name="Varghese N."/>
            <person name="Submissions S."/>
        </authorList>
    </citation>
    <scope>NUCLEOTIDE SEQUENCE [LARGE SCALE GENOMIC DNA]</scope>
    <source>
        <strain evidence="3">OK042</strain>
    </source>
</reference>
<evidence type="ECO:0000313" key="3">
    <source>
        <dbReference type="Proteomes" id="UP000198915"/>
    </source>
</evidence>
<name>A0A1I3VU37_9BACL</name>
<keyword evidence="1" id="KW-0472">Membrane</keyword>
<dbReference type="RefSeq" id="WP_175530525.1">
    <property type="nucleotide sequence ID" value="NZ_FORT01000007.1"/>
</dbReference>
<evidence type="ECO:0000313" key="2">
    <source>
        <dbReference type="EMBL" id="SFJ98670.1"/>
    </source>
</evidence>
<proteinExistence type="predicted"/>
<dbReference type="STRING" id="1884381.SAMN05518846_107181"/>
<protein>
    <submittedName>
        <fullName evidence="2">Uncharacterized protein</fullName>
    </submittedName>
</protein>
<gene>
    <name evidence="2" type="ORF">SAMN05518846_107181</name>
</gene>
<dbReference type="Proteomes" id="UP000198915">
    <property type="component" value="Unassembled WGS sequence"/>
</dbReference>
<evidence type="ECO:0000256" key="1">
    <source>
        <dbReference type="SAM" id="Phobius"/>
    </source>
</evidence>
<accession>A0A1I3VU37</accession>
<sequence>MGLLMYVQPDHSLGIEIEEVFTLGLFFVIMALLAALFLGKAQLVIRQN</sequence>
<dbReference type="EMBL" id="FORT01000007">
    <property type="protein sequence ID" value="SFJ98670.1"/>
    <property type="molecule type" value="Genomic_DNA"/>
</dbReference>
<dbReference type="AlphaFoldDB" id="A0A1I3VU37"/>